<dbReference type="InterPro" id="IPR028098">
    <property type="entry name" value="Glyco_trans_4-like_N"/>
</dbReference>
<evidence type="ECO:0000313" key="2">
    <source>
        <dbReference type="EMBL" id="PJC52325.1"/>
    </source>
</evidence>
<dbReference type="SUPFAM" id="SSF53756">
    <property type="entry name" value="UDP-Glycosyltransferase/glycogen phosphorylase"/>
    <property type="match status" value="1"/>
</dbReference>
<proteinExistence type="predicted"/>
<dbReference type="EMBL" id="PFRH01000112">
    <property type="protein sequence ID" value="PJC52325.1"/>
    <property type="molecule type" value="Genomic_DNA"/>
</dbReference>
<comment type="caution">
    <text evidence="2">The sequence shown here is derived from an EMBL/GenBank/DDBJ whole genome shotgun (WGS) entry which is preliminary data.</text>
</comment>
<dbReference type="PANTHER" id="PTHR45947">
    <property type="entry name" value="SULFOQUINOVOSYL TRANSFERASE SQD2"/>
    <property type="match status" value="1"/>
</dbReference>
<dbReference type="Pfam" id="PF13692">
    <property type="entry name" value="Glyco_trans_1_4"/>
    <property type="match status" value="1"/>
</dbReference>
<dbReference type="Pfam" id="PF13439">
    <property type="entry name" value="Glyco_transf_4"/>
    <property type="match status" value="1"/>
</dbReference>
<name>A0A2M8F9A2_9BACT</name>
<accession>A0A2M8F9A2</accession>
<dbReference type="PANTHER" id="PTHR45947:SF13">
    <property type="entry name" value="TRANSFERASE"/>
    <property type="match status" value="1"/>
</dbReference>
<evidence type="ECO:0000313" key="3">
    <source>
        <dbReference type="Proteomes" id="UP000231456"/>
    </source>
</evidence>
<evidence type="ECO:0000259" key="1">
    <source>
        <dbReference type="Pfam" id="PF13439"/>
    </source>
</evidence>
<protein>
    <recommendedName>
        <fullName evidence="1">Glycosyltransferase subfamily 4-like N-terminal domain-containing protein</fullName>
    </recommendedName>
</protein>
<feature type="domain" description="Glycosyltransferase subfamily 4-like N-terminal" evidence="1">
    <location>
        <begin position="16"/>
        <end position="206"/>
    </location>
</feature>
<reference evidence="3" key="1">
    <citation type="submission" date="2017-09" db="EMBL/GenBank/DDBJ databases">
        <title>Depth-based differentiation of microbial function through sediment-hosted aquifers and enrichment of novel symbionts in the deep terrestrial subsurface.</title>
        <authorList>
            <person name="Probst A.J."/>
            <person name="Ladd B."/>
            <person name="Jarett J.K."/>
            <person name="Geller-Mcgrath D.E."/>
            <person name="Sieber C.M.K."/>
            <person name="Emerson J.B."/>
            <person name="Anantharaman K."/>
            <person name="Thomas B.C."/>
            <person name="Malmstrom R."/>
            <person name="Stieglmeier M."/>
            <person name="Klingl A."/>
            <person name="Woyke T."/>
            <person name="Ryan C.M."/>
            <person name="Banfield J.F."/>
        </authorList>
    </citation>
    <scope>NUCLEOTIDE SEQUENCE [LARGE SCALE GENOMIC DNA]</scope>
</reference>
<dbReference type="Gene3D" id="3.40.50.2000">
    <property type="entry name" value="Glycogen Phosphorylase B"/>
    <property type="match status" value="2"/>
</dbReference>
<gene>
    <name evidence="2" type="ORF">CO030_03500</name>
</gene>
<dbReference type="InterPro" id="IPR050194">
    <property type="entry name" value="Glycosyltransferase_grp1"/>
</dbReference>
<sequence length="408" mass="46203">MNICVINNLYPPLARGGAEQVVEKTVAGLLDAGHSVVLITLGKGGTDVATPPNLPLKRGGTCVNTYVYHPWNLFFYTDAHKHGFLARFVWHLVDMFHVGSARFVREVLEKEQSDVVHTHNLMGLGFLIPRVIRSLRIRHVHTVHDVQLVEPSGIILKQKEHAFRYNGLPTRVYAGLMRRLMGSPDVVISPSNFLLEFYRRWKFFPQSQFVQLRNPMTFSLINNKQLTINNANAFHFYYIGQVEEHKGVLFLLKTILNFSTEKDCELHIVGDGSILEDVKKKAEKDERVIIHGRVSREKLPDIFADADMVIVPSLCYENSPTVIFESFAFGVPVLASHIEGIAELIEEGKQGITFRAGDEKELSEKLSWCLDHAEDVADMGMHTGTFLKAMSSQEYVPTLLSLYEEKKK</sequence>
<dbReference type="CDD" id="cd03823">
    <property type="entry name" value="GT4_ExpE7-like"/>
    <property type="match status" value="1"/>
</dbReference>
<dbReference type="Proteomes" id="UP000231456">
    <property type="component" value="Unassembled WGS sequence"/>
</dbReference>
<dbReference type="GO" id="GO:0016757">
    <property type="term" value="F:glycosyltransferase activity"/>
    <property type="evidence" value="ECO:0007669"/>
    <property type="project" value="TreeGrafter"/>
</dbReference>
<dbReference type="AlphaFoldDB" id="A0A2M8F9A2"/>
<organism evidence="2 3">
    <name type="scientific">Candidatus Magasanikbacteria bacterium CG_4_9_14_0_2_um_filter_42_11</name>
    <dbReference type="NCBI Taxonomy" id="1974643"/>
    <lineage>
        <taxon>Bacteria</taxon>
        <taxon>Candidatus Magasanikiibacteriota</taxon>
    </lineage>
</organism>